<dbReference type="AlphaFoldDB" id="A0A173V6B4"/>
<feature type="transmembrane region" description="Helical" evidence="2">
    <location>
        <begin position="166"/>
        <end position="187"/>
    </location>
</feature>
<keyword evidence="2" id="KW-0812">Transmembrane</keyword>
<evidence type="ECO:0000256" key="2">
    <source>
        <dbReference type="SAM" id="Phobius"/>
    </source>
</evidence>
<sequence length="364" mass="43281">MEKDINTEVSNTQLPATEEKANLKESLRIQKSQWIKEQIKRQREAEDAVLEQMIEEQRVIDGLNSDINENLDRTRESRKFNQEFQEKINTQIYEMNGITEDKLKGMREYKNAYYQGCAFSLFLLSVVMIGICGVLHGFESQICLFMIACTGVEGALLAQDKWRNKLVNILCKLLYLMVFPGMMVIFVCYELKYPEYDLFLPYFAMGIVVVLIIGTAAFFFYDPYKQDKKRVKNAKDYISEVEKIAKKQVKKNQKLRAKEEKKNQKIQLREEKKNQKLQQREEMESQKAAEREEKETQRALEREEAAREKEEKLQSKKAEKEARKQERREKRQAWLDGVKEKWHAWVEKIKEKWHAFLAKFKKEE</sequence>
<feature type="transmembrane region" description="Helical" evidence="2">
    <location>
        <begin position="112"/>
        <end position="136"/>
    </location>
</feature>
<dbReference type="EMBL" id="CYXX01000021">
    <property type="protein sequence ID" value="CUN22290.1"/>
    <property type="molecule type" value="Genomic_DNA"/>
</dbReference>
<reference evidence="3 4" key="1">
    <citation type="submission" date="2015-09" db="EMBL/GenBank/DDBJ databases">
        <authorList>
            <consortium name="Pathogen Informatics"/>
        </authorList>
    </citation>
    <scope>NUCLEOTIDE SEQUENCE [LARGE SCALE GENOMIC DNA]</scope>
    <source>
        <strain evidence="3 4">2789STDY5608887</strain>
    </source>
</reference>
<accession>A0A173V6B4</accession>
<evidence type="ECO:0000313" key="4">
    <source>
        <dbReference type="Proteomes" id="UP000095453"/>
    </source>
</evidence>
<proteinExistence type="predicted"/>
<name>A0A173V6B4_9FIRM</name>
<feature type="transmembrane region" description="Helical" evidence="2">
    <location>
        <begin position="199"/>
        <end position="221"/>
    </location>
</feature>
<feature type="region of interest" description="Disordered" evidence="1">
    <location>
        <begin position="252"/>
        <end position="333"/>
    </location>
</feature>
<dbReference type="Proteomes" id="UP000095453">
    <property type="component" value="Unassembled WGS sequence"/>
</dbReference>
<feature type="compositionally biased region" description="Basic and acidic residues" evidence="1">
    <location>
        <begin position="256"/>
        <end position="333"/>
    </location>
</feature>
<organism evidence="3 4">
    <name type="scientific">Roseburia inulinivorans</name>
    <dbReference type="NCBI Taxonomy" id="360807"/>
    <lineage>
        <taxon>Bacteria</taxon>
        <taxon>Bacillati</taxon>
        <taxon>Bacillota</taxon>
        <taxon>Clostridia</taxon>
        <taxon>Lachnospirales</taxon>
        <taxon>Lachnospiraceae</taxon>
        <taxon>Roseburia</taxon>
    </lineage>
</organism>
<keyword evidence="2" id="KW-1133">Transmembrane helix</keyword>
<keyword evidence="2" id="KW-0472">Membrane</keyword>
<evidence type="ECO:0000313" key="3">
    <source>
        <dbReference type="EMBL" id="CUN22290.1"/>
    </source>
</evidence>
<evidence type="ECO:0000256" key="1">
    <source>
        <dbReference type="SAM" id="MobiDB-lite"/>
    </source>
</evidence>
<feature type="transmembrane region" description="Helical" evidence="2">
    <location>
        <begin position="142"/>
        <end position="159"/>
    </location>
</feature>
<dbReference type="RefSeq" id="WP_055170460.1">
    <property type="nucleotide sequence ID" value="NZ_CYXX01000021.1"/>
</dbReference>
<protein>
    <submittedName>
        <fullName evidence="3">Splicing factor</fullName>
    </submittedName>
</protein>
<gene>
    <name evidence="3" type="ORF">ERS852444_02559</name>
</gene>